<keyword evidence="3" id="KW-1185">Reference proteome</keyword>
<name>S8ADL1_DACHA</name>
<feature type="compositionally biased region" description="Basic and acidic residues" evidence="1">
    <location>
        <begin position="225"/>
        <end position="234"/>
    </location>
</feature>
<dbReference type="OMA" id="QPYIEMN"/>
<dbReference type="EMBL" id="AQGS01000487">
    <property type="protein sequence ID" value="EPS39186.1"/>
    <property type="molecule type" value="Genomic_DNA"/>
</dbReference>
<dbReference type="Pfam" id="PF15370">
    <property type="entry name" value="NOPCHAP1"/>
    <property type="match status" value="1"/>
</dbReference>
<accession>S8ADL1</accession>
<evidence type="ECO:0000313" key="3">
    <source>
        <dbReference type="Proteomes" id="UP000015100"/>
    </source>
</evidence>
<feature type="region of interest" description="Disordered" evidence="1">
    <location>
        <begin position="157"/>
        <end position="186"/>
    </location>
</feature>
<protein>
    <submittedName>
        <fullName evidence="2">Uncharacterized protein</fullName>
    </submittedName>
</protein>
<dbReference type="OrthoDB" id="1112980at2759"/>
<dbReference type="GO" id="GO:0000492">
    <property type="term" value="P:box C/D snoRNP assembly"/>
    <property type="evidence" value="ECO:0007669"/>
    <property type="project" value="InterPro"/>
</dbReference>
<feature type="region of interest" description="Disordered" evidence="1">
    <location>
        <begin position="95"/>
        <end position="142"/>
    </location>
</feature>
<dbReference type="PANTHER" id="PTHR38489:SF1">
    <property type="entry name" value="HISTONE CHAPERONE DOMAIN-CONTAINING PROTEIN"/>
    <property type="match status" value="1"/>
</dbReference>
<dbReference type="HOGENOM" id="CLU_1065675_0_0_1"/>
<comment type="caution">
    <text evidence="2">The sequence shown here is derived from an EMBL/GenBank/DDBJ whole genome shotgun (WGS) entry which is preliminary data.</text>
</comment>
<evidence type="ECO:0000313" key="2">
    <source>
        <dbReference type="EMBL" id="EPS39186.1"/>
    </source>
</evidence>
<reference evidence="2 3" key="1">
    <citation type="journal article" date="2013" name="PLoS Genet.">
        <title>Genomic mechanisms accounting for the adaptation to parasitism in nematode-trapping fungi.</title>
        <authorList>
            <person name="Meerupati T."/>
            <person name="Andersson K.M."/>
            <person name="Friman E."/>
            <person name="Kumar D."/>
            <person name="Tunlid A."/>
            <person name="Ahren D."/>
        </authorList>
    </citation>
    <scope>NUCLEOTIDE SEQUENCE [LARGE SCALE GENOMIC DNA]</scope>
    <source>
        <strain evidence="2 3">CBS 200.50</strain>
    </source>
</reference>
<organism evidence="2 3">
    <name type="scientific">Dactylellina haptotyla (strain CBS 200.50)</name>
    <name type="common">Nematode-trapping fungus</name>
    <name type="synonym">Monacrosporium haptotylum</name>
    <dbReference type="NCBI Taxonomy" id="1284197"/>
    <lineage>
        <taxon>Eukaryota</taxon>
        <taxon>Fungi</taxon>
        <taxon>Dikarya</taxon>
        <taxon>Ascomycota</taxon>
        <taxon>Pezizomycotina</taxon>
        <taxon>Orbiliomycetes</taxon>
        <taxon>Orbiliales</taxon>
        <taxon>Orbiliaceae</taxon>
        <taxon>Dactylellina</taxon>
    </lineage>
</organism>
<dbReference type="STRING" id="1284197.S8ADL1"/>
<dbReference type="Proteomes" id="UP000015100">
    <property type="component" value="Unassembled WGS sequence"/>
</dbReference>
<sequence length="261" mass="28829">MVVKRTVPETAALPTVDAAAVVVSAVSVEEDDKIITLPINKKPRMEFRPAEFKIDPDNVLAGASDLRNRLAAFLPSLKAADEQLEKDKLAGRIVSQRIEIDSDDEEDDDEDTSGGDDDSDFDSELEGAEGAQSSPPPPQFNNITEVLISNLLSQDKTPVAGQDAGQQDENLAPKKSKRKNKNKQPYIEMNLGLGVLEELRPAENDEDNKELNERRDLVGRILELRRLQEARDESGGSDSDEKEELVMPKEVAKKVVIEELE</sequence>
<feature type="compositionally biased region" description="Acidic residues" evidence="1">
    <location>
        <begin position="101"/>
        <end position="127"/>
    </location>
</feature>
<dbReference type="PANTHER" id="PTHR38489">
    <property type="entry name" value="HISTONE CHAPERONE DOMAIN-CONTAINING PROTEIN"/>
    <property type="match status" value="1"/>
</dbReference>
<feature type="region of interest" description="Disordered" evidence="1">
    <location>
        <begin position="225"/>
        <end position="250"/>
    </location>
</feature>
<evidence type="ECO:0000256" key="1">
    <source>
        <dbReference type="SAM" id="MobiDB-lite"/>
    </source>
</evidence>
<reference evidence="3" key="2">
    <citation type="submission" date="2013-04" db="EMBL/GenBank/DDBJ databases">
        <title>Genomic mechanisms accounting for the adaptation to parasitism in nematode-trapping fungi.</title>
        <authorList>
            <person name="Ahren D.G."/>
        </authorList>
    </citation>
    <scope>NUCLEOTIDE SEQUENCE [LARGE SCALE GENOMIC DNA]</scope>
    <source>
        <strain evidence="3">CBS 200.50</strain>
    </source>
</reference>
<gene>
    <name evidence="2" type="ORF">H072_7053</name>
</gene>
<dbReference type="AlphaFoldDB" id="S8ADL1"/>
<proteinExistence type="predicted"/>
<dbReference type="InterPro" id="IPR027921">
    <property type="entry name" value="NOPCHAP1"/>
</dbReference>